<dbReference type="GO" id="GO:0015288">
    <property type="term" value="F:porin activity"/>
    <property type="evidence" value="ECO:0007669"/>
    <property type="project" value="TreeGrafter"/>
</dbReference>
<organism evidence="8 9">
    <name type="scientific">Porphyromonas levii</name>
    <dbReference type="NCBI Taxonomy" id="28114"/>
    <lineage>
        <taxon>Bacteria</taxon>
        <taxon>Pseudomonadati</taxon>
        <taxon>Bacteroidota</taxon>
        <taxon>Bacteroidia</taxon>
        <taxon>Bacteroidales</taxon>
        <taxon>Porphyromonadaceae</taxon>
        <taxon>Porphyromonas</taxon>
    </lineage>
</organism>
<evidence type="ECO:0000256" key="4">
    <source>
        <dbReference type="ARBA" id="ARBA00022452"/>
    </source>
</evidence>
<keyword evidence="4" id="KW-1134">Transmembrane beta strand</keyword>
<dbReference type="RefSeq" id="WP_134848888.1">
    <property type="nucleotide sequence ID" value="NZ_CP197400.1"/>
</dbReference>
<evidence type="ECO:0000256" key="1">
    <source>
        <dbReference type="ARBA" id="ARBA00004442"/>
    </source>
</evidence>
<comment type="subcellular location">
    <subcellularLocation>
        <location evidence="1">Cell outer membrane</location>
    </subcellularLocation>
</comment>
<evidence type="ECO:0000256" key="6">
    <source>
        <dbReference type="ARBA" id="ARBA00023136"/>
    </source>
</evidence>
<evidence type="ECO:0000256" key="2">
    <source>
        <dbReference type="ARBA" id="ARBA00007613"/>
    </source>
</evidence>
<comment type="caution">
    <text evidence="8">The sequence shown here is derived from an EMBL/GenBank/DDBJ whole genome shotgun (WGS) entry which is preliminary data.</text>
</comment>
<reference evidence="8 9" key="1">
    <citation type="submission" date="2019-03" db="EMBL/GenBank/DDBJ databases">
        <title>Porphyromonas levii Isolated from the Uterus of Dairy Cows.</title>
        <authorList>
            <person name="Francis A.M."/>
        </authorList>
    </citation>
    <scope>NUCLEOTIDE SEQUENCE [LARGE SCALE GENOMIC DNA]</scope>
    <source>
        <strain evidence="8 9">AF5678</strain>
    </source>
</reference>
<dbReference type="Pfam" id="PF02321">
    <property type="entry name" value="OEP"/>
    <property type="match status" value="1"/>
</dbReference>
<proteinExistence type="inferred from homology"/>
<dbReference type="SUPFAM" id="SSF56954">
    <property type="entry name" value="Outer membrane efflux proteins (OEP)"/>
    <property type="match status" value="1"/>
</dbReference>
<sequence>MKRLLLILLALLLPLGAVAQSITLEECLEQTRKNFPLLQQKKVQQRIGENLSKALWYAYIPQLSLEGRATFQSHVTELDVPMPQIPGMPPMLLDLPEIPKLQYQAYIQATQLLWDGGRVKAGTHRIKAETKVQQADVDVQLQKVEEGVTELYFSLLMLEKQQELQQILIDELARQERRVSSALANGVATESDLDFVKVEQLKAEQASEQLQLSHQAVLETLGIYTGMELSADTRATVPAAPILSLAEESRLAPQRAEHRMLDAQLKNADAIWRSYKAEGMPTIALFARGGYGRPGLNMLDPDPKTFAIGGVTLSWNFGKLYDYSTQRKKLEGTNLLIELKRQALEREIASKEAQYSAEAKQYQALVDKDNEILALHKRIAERGKLQESEGTLSTTDYLQQISNYHAAEQTAQVHQLQYLRSLYRLKNNKGL</sequence>
<dbReference type="EMBL" id="SPNC01000001">
    <property type="protein sequence ID" value="TFH97522.1"/>
    <property type="molecule type" value="Genomic_DNA"/>
</dbReference>
<dbReference type="InterPro" id="IPR051906">
    <property type="entry name" value="TolC-like"/>
</dbReference>
<protein>
    <submittedName>
        <fullName evidence="8">TolC family protein</fullName>
    </submittedName>
</protein>
<comment type="similarity">
    <text evidence="2">Belongs to the outer membrane factor (OMF) (TC 1.B.17) family.</text>
</comment>
<dbReference type="GO" id="GO:0009279">
    <property type="term" value="C:cell outer membrane"/>
    <property type="evidence" value="ECO:0007669"/>
    <property type="project" value="UniProtKB-SubCell"/>
</dbReference>
<dbReference type="STRING" id="1122973.GCA_000379925_01058"/>
<evidence type="ECO:0000256" key="7">
    <source>
        <dbReference type="ARBA" id="ARBA00023237"/>
    </source>
</evidence>
<keyword evidence="5" id="KW-0812">Transmembrane</keyword>
<keyword evidence="6" id="KW-0472">Membrane</keyword>
<evidence type="ECO:0000313" key="8">
    <source>
        <dbReference type="EMBL" id="TFH97522.1"/>
    </source>
</evidence>
<dbReference type="GO" id="GO:0015562">
    <property type="term" value="F:efflux transmembrane transporter activity"/>
    <property type="evidence" value="ECO:0007669"/>
    <property type="project" value="InterPro"/>
</dbReference>
<dbReference type="PANTHER" id="PTHR30026:SF20">
    <property type="entry name" value="OUTER MEMBRANE PROTEIN TOLC"/>
    <property type="match status" value="1"/>
</dbReference>
<dbReference type="InterPro" id="IPR003423">
    <property type="entry name" value="OMP_efflux"/>
</dbReference>
<keyword evidence="3" id="KW-0813">Transport</keyword>
<keyword evidence="9" id="KW-1185">Reference proteome</keyword>
<dbReference type="GO" id="GO:1990281">
    <property type="term" value="C:efflux pump complex"/>
    <property type="evidence" value="ECO:0007669"/>
    <property type="project" value="TreeGrafter"/>
</dbReference>
<gene>
    <name evidence="8" type="ORF">E4P47_00145</name>
</gene>
<name>A0A4Y8WS13_9PORP</name>
<keyword evidence="7" id="KW-0998">Cell outer membrane</keyword>
<dbReference type="Proteomes" id="UP000297225">
    <property type="component" value="Unassembled WGS sequence"/>
</dbReference>
<dbReference type="PANTHER" id="PTHR30026">
    <property type="entry name" value="OUTER MEMBRANE PROTEIN TOLC"/>
    <property type="match status" value="1"/>
</dbReference>
<evidence type="ECO:0000256" key="5">
    <source>
        <dbReference type="ARBA" id="ARBA00022692"/>
    </source>
</evidence>
<dbReference type="AlphaFoldDB" id="A0A4Y8WS13"/>
<dbReference type="OrthoDB" id="976750at2"/>
<evidence type="ECO:0000313" key="9">
    <source>
        <dbReference type="Proteomes" id="UP000297225"/>
    </source>
</evidence>
<evidence type="ECO:0000256" key="3">
    <source>
        <dbReference type="ARBA" id="ARBA00022448"/>
    </source>
</evidence>
<dbReference type="Gene3D" id="1.20.1600.10">
    <property type="entry name" value="Outer membrane efflux proteins (OEP)"/>
    <property type="match status" value="1"/>
</dbReference>
<accession>A0A4Y8WS13</accession>